<evidence type="ECO:0000313" key="8">
    <source>
        <dbReference type="EMBL" id="MFH8546299.1"/>
    </source>
</evidence>
<dbReference type="InterPro" id="IPR000326">
    <property type="entry name" value="PAP2/HPO"/>
</dbReference>
<evidence type="ECO:0000256" key="2">
    <source>
        <dbReference type="ARBA" id="ARBA00022475"/>
    </source>
</evidence>
<comment type="caution">
    <text evidence="8">The sequence shown here is derived from an EMBL/GenBank/DDBJ whole genome shotgun (WGS) entry which is preliminary data.</text>
</comment>
<dbReference type="PROSITE" id="PS50146">
    <property type="entry name" value="DAGK"/>
    <property type="match status" value="1"/>
</dbReference>
<dbReference type="Proteomes" id="UP001610818">
    <property type="component" value="Unassembled WGS sequence"/>
</dbReference>
<keyword evidence="9" id="KW-1185">Reference proteome</keyword>
<dbReference type="InterPro" id="IPR001206">
    <property type="entry name" value="Diacylglycerol_kinase_cat_dom"/>
</dbReference>
<organism evidence="8 9">
    <name type="scientific">Streptomyces longisporoflavus</name>
    <dbReference type="NCBI Taxonomy" id="28044"/>
    <lineage>
        <taxon>Bacteria</taxon>
        <taxon>Bacillati</taxon>
        <taxon>Actinomycetota</taxon>
        <taxon>Actinomycetes</taxon>
        <taxon>Kitasatosporales</taxon>
        <taxon>Streptomycetaceae</taxon>
        <taxon>Streptomyces</taxon>
    </lineage>
</organism>
<keyword evidence="8" id="KW-0808">Transferase</keyword>
<dbReference type="Gene3D" id="1.20.144.10">
    <property type="entry name" value="Phosphatidic acid phosphatase type 2/haloperoxidase"/>
    <property type="match status" value="1"/>
</dbReference>
<dbReference type="GO" id="GO:0016301">
    <property type="term" value="F:kinase activity"/>
    <property type="evidence" value="ECO:0007669"/>
    <property type="project" value="UniProtKB-KW"/>
</dbReference>
<keyword evidence="5" id="KW-1133">Transmembrane helix</keyword>
<dbReference type="InterPro" id="IPR036938">
    <property type="entry name" value="PAP2/HPO_sf"/>
</dbReference>
<dbReference type="RefSeq" id="WP_397711828.1">
    <property type="nucleotide sequence ID" value="NZ_JBIRGN010000003.1"/>
</dbReference>
<evidence type="ECO:0000256" key="1">
    <source>
        <dbReference type="ARBA" id="ARBA00004651"/>
    </source>
</evidence>
<sequence>MSDLQDQGPHIRKLLAATDRLAFHRVAVRSWPAAEPVLPRLSRSADHGLLWFGIAAGMWAFGGARGRRAAVRGVASLALASGTVNTLGKRAVRRSRPVMDAVPVIRHLSRQPITSSFPSGHSASAAAFAAGVALESRGMGAAVAPVAASVAFSRVYTGVHYPSDVLVGAALGVGAAYAVRGMVPSRAQLPPPARPRTDAPALPEGEGLVVVVNPSSGAQPQLLDPVRQLKTALPRAEVILYEEEAGPLPKVLDEAARDAARRGGVFGVCGGDGTVNAAVTPALRYDVPLMVLPGGTFNHFAADLGVDTVADACVALATGSAVRADVGRVKPLAGIGPDGRTYSEPVYFLNTFSLGAYPELVRIREEWSPKIGGPPAALLGVAQILHTGKPLRAVVNGKARDMWLLFAGNGAYRSTGIAPVRRHDLADGLLDVRIANGGSFARSRLLVSALAGQLAKTRLYASAKAQRLVISGLPEGTRMAYDGELAPAPASLLLDKLPEALTVYRPTRD</sequence>
<evidence type="ECO:0000256" key="4">
    <source>
        <dbReference type="ARBA" id="ARBA00022801"/>
    </source>
</evidence>
<evidence type="ECO:0000256" key="5">
    <source>
        <dbReference type="ARBA" id="ARBA00022989"/>
    </source>
</evidence>
<feature type="domain" description="DAGKc" evidence="7">
    <location>
        <begin position="203"/>
        <end position="332"/>
    </location>
</feature>
<dbReference type="SMART" id="SM00014">
    <property type="entry name" value="acidPPc"/>
    <property type="match status" value="1"/>
</dbReference>
<keyword evidence="2" id="KW-1003">Cell membrane</keyword>
<name>A0ABW7QMU4_9ACTN</name>
<dbReference type="InterPro" id="IPR017438">
    <property type="entry name" value="ATP-NAD_kinase_N"/>
</dbReference>
<dbReference type="InterPro" id="IPR016064">
    <property type="entry name" value="NAD/diacylglycerol_kinase_sf"/>
</dbReference>
<dbReference type="SUPFAM" id="SSF111331">
    <property type="entry name" value="NAD kinase/diacylglycerol kinase-like"/>
    <property type="match status" value="1"/>
</dbReference>
<dbReference type="PANTHER" id="PTHR14969">
    <property type="entry name" value="SPHINGOSINE-1-PHOSPHATE PHOSPHOHYDROLASE"/>
    <property type="match status" value="1"/>
</dbReference>
<accession>A0ABW7QMU4</accession>
<gene>
    <name evidence="8" type="ORF">ACH4F9_14965</name>
</gene>
<dbReference type="Pfam" id="PF01569">
    <property type="entry name" value="PAP2"/>
    <property type="match status" value="1"/>
</dbReference>
<protein>
    <submittedName>
        <fullName evidence="8">Bifunctional phosphatase PAP2/diacylglycerol kinase family protein</fullName>
    </submittedName>
</protein>
<proteinExistence type="predicted"/>
<evidence type="ECO:0000259" key="7">
    <source>
        <dbReference type="PROSITE" id="PS50146"/>
    </source>
</evidence>
<keyword evidence="8" id="KW-0418">Kinase</keyword>
<keyword evidence="6" id="KW-0472">Membrane</keyword>
<dbReference type="Pfam" id="PF00781">
    <property type="entry name" value="DAGK_cat"/>
    <property type="match status" value="1"/>
</dbReference>
<evidence type="ECO:0000256" key="3">
    <source>
        <dbReference type="ARBA" id="ARBA00022692"/>
    </source>
</evidence>
<dbReference type="Gene3D" id="3.40.50.10330">
    <property type="entry name" value="Probable inorganic polyphosphate/atp-NAD kinase, domain 1"/>
    <property type="match status" value="1"/>
</dbReference>
<evidence type="ECO:0000313" key="9">
    <source>
        <dbReference type="Proteomes" id="UP001610818"/>
    </source>
</evidence>
<evidence type="ECO:0000256" key="6">
    <source>
        <dbReference type="ARBA" id="ARBA00023136"/>
    </source>
</evidence>
<dbReference type="SUPFAM" id="SSF48317">
    <property type="entry name" value="Acid phosphatase/Vanadium-dependent haloperoxidase"/>
    <property type="match status" value="1"/>
</dbReference>
<keyword evidence="3" id="KW-0812">Transmembrane</keyword>
<reference evidence="8 9" key="1">
    <citation type="submission" date="2024-10" db="EMBL/GenBank/DDBJ databases">
        <title>The Natural Products Discovery Center: Release of the First 8490 Sequenced Strains for Exploring Actinobacteria Biosynthetic Diversity.</title>
        <authorList>
            <person name="Kalkreuter E."/>
            <person name="Kautsar S.A."/>
            <person name="Yang D."/>
            <person name="Bader C.D."/>
            <person name="Teijaro C.N."/>
            <person name="Fluegel L."/>
            <person name="Davis C.M."/>
            <person name="Simpson J.R."/>
            <person name="Lauterbach L."/>
            <person name="Steele A.D."/>
            <person name="Gui C."/>
            <person name="Meng S."/>
            <person name="Li G."/>
            <person name="Viehrig K."/>
            <person name="Ye F."/>
            <person name="Su P."/>
            <person name="Kiefer A.F."/>
            <person name="Nichols A."/>
            <person name="Cepeda A.J."/>
            <person name="Yan W."/>
            <person name="Fan B."/>
            <person name="Jiang Y."/>
            <person name="Adhikari A."/>
            <person name="Zheng C.-J."/>
            <person name="Schuster L."/>
            <person name="Cowan T.M."/>
            <person name="Smanski M.J."/>
            <person name="Chevrette M.G."/>
            <person name="De Carvalho L.P.S."/>
            <person name="Shen B."/>
        </authorList>
    </citation>
    <scope>NUCLEOTIDE SEQUENCE [LARGE SCALE GENOMIC DNA]</scope>
    <source>
        <strain evidence="8 9">NPDC017990</strain>
    </source>
</reference>
<keyword evidence="4" id="KW-0378">Hydrolase</keyword>
<dbReference type="EMBL" id="JBIRGQ010000003">
    <property type="protein sequence ID" value="MFH8546299.1"/>
    <property type="molecule type" value="Genomic_DNA"/>
</dbReference>
<dbReference type="Gene3D" id="2.60.200.40">
    <property type="match status" value="1"/>
</dbReference>
<dbReference type="CDD" id="cd01610">
    <property type="entry name" value="PAP2_like"/>
    <property type="match status" value="1"/>
</dbReference>
<dbReference type="SMART" id="SM00046">
    <property type="entry name" value="DAGKc"/>
    <property type="match status" value="1"/>
</dbReference>
<comment type="subcellular location">
    <subcellularLocation>
        <location evidence="1">Cell membrane</location>
        <topology evidence="1">Multi-pass membrane protein</topology>
    </subcellularLocation>
</comment>
<dbReference type="PANTHER" id="PTHR14969:SF62">
    <property type="entry name" value="DECAPRENYLPHOSPHORYL-5-PHOSPHORIBOSE PHOSPHATASE RV3807C-RELATED"/>
    <property type="match status" value="1"/>
</dbReference>